<name>A0AAI8VG68_9PEZI</name>
<gene>
    <name evidence="2" type="ORF">KHLLAP_LOCUS4524</name>
</gene>
<protein>
    <submittedName>
        <fullName evidence="2">Uu.00g114500.m01.CDS01</fullName>
    </submittedName>
</protein>
<feature type="region of interest" description="Disordered" evidence="1">
    <location>
        <begin position="182"/>
        <end position="206"/>
    </location>
</feature>
<dbReference type="AlphaFoldDB" id="A0AAI8VG68"/>
<comment type="caution">
    <text evidence="2">The sequence shown here is derived from an EMBL/GenBank/DDBJ whole genome shotgun (WGS) entry which is preliminary data.</text>
</comment>
<evidence type="ECO:0000313" key="2">
    <source>
        <dbReference type="EMBL" id="CAJ2504056.1"/>
    </source>
</evidence>
<evidence type="ECO:0000313" key="3">
    <source>
        <dbReference type="Proteomes" id="UP001295740"/>
    </source>
</evidence>
<keyword evidence="3" id="KW-1185">Reference proteome</keyword>
<sequence length="465" mass="51930">MPCDCRKITKVGLCRHKERIVEKCGVAEFKRNHSCLGALFPKCRPLKRALHMKRVCKVCHQYFADRFDEEAPRIVKQFLAYKELKGWTKAAMDPESIPAECYLDPKEKALWRLKGTQPFRAKSPMAYSGPLGPLPPVPSYLAPTPDEAQERFKMLMNTSEDNLNNPSVESFDLAARGELPSDYDYSPETSHRKKARTHNYPPVVEHGTGEIIDLDDLVDAEPEYVPAPQAKVSKPAPVVYHQQPHQALTTENLAGNTVLYHPKPKIRALRHVGPKIEQPDSKEEELSEVSLVKRLTQNAATMRIEGYATPEPAKAFNLESAPRGRRGRTPPPGPPPSTYFVHASHDRTSPTGSSVRGVSVPPPQRLDGVLVPVPVCEIHGDRHDFDCRDCRGHYFKEVGVPSDLHRLGCRSTPPQVGLVSVSTPVSKYSCAVQACYCDGSDDDDDKCLSCHERERLGAEMESDWI</sequence>
<accession>A0AAI8VG68</accession>
<proteinExistence type="predicted"/>
<dbReference type="EMBL" id="CAUWAG010000006">
    <property type="protein sequence ID" value="CAJ2504056.1"/>
    <property type="molecule type" value="Genomic_DNA"/>
</dbReference>
<organism evidence="2 3">
    <name type="scientific">Anthostomella pinea</name>
    <dbReference type="NCBI Taxonomy" id="933095"/>
    <lineage>
        <taxon>Eukaryota</taxon>
        <taxon>Fungi</taxon>
        <taxon>Dikarya</taxon>
        <taxon>Ascomycota</taxon>
        <taxon>Pezizomycotina</taxon>
        <taxon>Sordariomycetes</taxon>
        <taxon>Xylariomycetidae</taxon>
        <taxon>Xylariales</taxon>
        <taxon>Xylariaceae</taxon>
        <taxon>Anthostomella</taxon>
    </lineage>
</organism>
<reference evidence="2" key="1">
    <citation type="submission" date="2023-10" db="EMBL/GenBank/DDBJ databases">
        <authorList>
            <person name="Hackl T."/>
        </authorList>
    </citation>
    <scope>NUCLEOTIDE SEQUENCE</scope>
</reference>
<dbReference type="Proteomes" id="UP001295740">
    <property type="component" value="Unassembled WGS sequence"/>
</dbReference>
<evidence type="ECO:0000256" key="1">
    <source>
        <dbReference type="SAM" id="MobiDB-lite"/>
    </source>
</evidence>
<feature type="region of interest" description="Disordered" evidence="1">
    <location>
        <begin position="311"/>
        <end position="340"/>
    </location>
</feature>